<sequence>MDILATVLQSYSPTTLPKNMKAESMLEFLRTFTHMDQMSSWLEAVARDEVPCTPALLFHYCIKGFPGFNQCQQQYFYPTGLNYNLTRHVNETVSIVCDALILARAFPTSLSNPTVAPPTRRETVEQFLDQYFGHGWSNWYVPYGYTPDYTKAEYHTSEFSVVRAEIDNFSNLP</sequence>
<dbReference type="AlphaFoldDB" id="A0A812K238"/>
<comment type="caution">
    <text evidence="1">The sequence shown here is derived from an EMBL/GenBank/DDBJ whole genome shotgun (WGS) entry which is preliminary data.</text>
</comment>
<reference evidence="1" key="1">
    <citation type="submission" date="2021-02" db="EMBL/GenBank/DDBJ databases">
        <authorList>
            <person name="Dougan E. K."/>
            <person name="Rhodes N."/>
            <person name="Thang M."/>
            <person name="Chan C."/>
        </authorList>
    </citation>
    <scope>NUCLEOTIDE SEQUENCE</scope>
</reference>
<accession>A0A812K238</accession>
<dbReference type="OrthoDB" id="470668at2759"/>
<dbReference type="Proteomes" id="UP000601435">
    <property type="component" value="Unassembled WGS sequence"/>
</dbReference>
<evidence type="ECO:0000313" key="1">
    <source>
        <dbReference type="EMBL" id="CAE7215183.1"/>
    </source>
</evidence>
<dbReference type="EMBL" id="CAJNJA010006766">
    <property type="protein sequence ID" value="CAE7215183.1"/>
    <property type="molecule type" value="Genomic_DNA"/>
</dbReference>
<name>A0A812K238_9DINO</name>
<proteinExistence type="predicted"/>
<keyword evidence="2" id="KW-1185">Reference proteome</keyword>
<gene>
    <name evidence="1" type="ORF">SNEC2469_LOCUS2428</name>
</gene>
<protein>
    <submittedName>
        <fullName evidence="1">Uncharacterized protein</fullName>
    </submittedName>
</protein>
<organism evidence="1 2">
    <name type="scientific">Symbiodinium necroappetens</name>
    <dbReference type="NCBI Taxonomy" id="1628268"/>
    <lineage>
        <taxon>Eukaryota</taxon>
        <taxon>Sar</taxon>
        <taxon>Alveolata</taxon>
        <taxon>Dinophyceae</taxon>
        <taxon>Suessiales</taxon>
        <taxon>Symbiodiniaceae</taxon>
        <taxon>Symbiodinium</taxon>
    </lineage>
</organism>
<evidence type="ECO:0000313" key="2">
    <source>
        <dbReference type="Proteomes" id="UP000601435"/>
    </source>
</evidence>